<dbReference type="AlphaFoldDB" id="A0A2Z2I2I3"/>
<dbReference type="Gene3D" id="3.10.20.30">
    <property type="match status" value="1"/>
</dbReference>
<evidence type="ECO:0008006" key="3">
    <source>
        <dbReference type="Google" id="ProtNLM"/>
    </source>
</evidence>
<dbReference type="SUPFAM" id="SSF54285">
    <property type="entry name" value="MoaD/ThiS"/>
    <property type="match status" value="1"/>
</dbReference>
<reference evidence="2" key="1">
    <citation type="submission" date="2017-02" db="EMBL/GenBank/DDBJ databases">
        <title>Natronthermophilus aegyptiacus gen. nov.,sp. nov., an aerobic, extremely halophilic alkalithermophilic archaeon isolated from the athalassohaline Wadi An Natrun, Egypt.</title>
        <authorList>
            <person name="Zhao B."/>
        </authorList>
    </citation>
    <scope>NUCLEOTIDE SEQUENCE [LARGE SCALE GENOMIC DNA]</scope>
    <source>
        <strain evidence="2">JW/NM-HA 15</strain>
    </source>
</reference>
<dbReference type="PANTHER" id="PTHR38031">
    <property type="entry name" value="SULFUR CARRIER PROTEIN SLR0821-RELATED"/>
    <property type="match status" value="1"/>
</dbReference>
<dbReference type="OrthoDB" id="134663at2157"/>
<protein>
    <recommendedName>
        <fullName evidence="3">Molybdopterin synthase sulfur carrier subunit</fullName>
    </recommendedName>
</protein>
<dbReference type="GeneID" id="32895598"/>
<accession>A0A2Z2I2I3</accession>
<dbReference type="EMBL" id="CP019893">
    <property type="protein sequence ID" value="ARS91078.1"/>
    <property type="molecule type" value="Genomic_DNA"/>
</dbReference>
<name>A0A2Z2I2I3_9EURY</name>
<dbReference type="Proteomes" id="UP000250088">
    <property type="component" value="Chromosome"/>
</dbReference>
<dbReference type="InterPro" id="IPR052045">
    <property type="entry name" value="Sulfur_Carrier/Prot_Modifier"/>
</dbReference>
<dbReference type="InterPro" id="IPR012675">
    <property type="entry name" value="Beta-grasp_dom_sf"/>
</dbReference>
<dbReference type="InterPro" id="IPR003749">
    <property type="entry name" value="ThiS/MoaD-like"/>
</dbReference>
<dbReference type="Pfam" id="PF02597">
    <property type="entry name" value="ThiS"/>
    <property type="match status" value="1"/>
</dbReference>
<dbReference type="RefSeq" id="WP_161493196.1">
    <property type="nucleotide sequence ID" value="NZ_CP019893.1"/>
</dbReference>
<dbReference type="InterPro" id="IPR054834">
    <property type="entry name" value="SAMP1_3"/>
</dbReference>
<dbReference type="PANTHER" id="PTHR38031:SF1">
    <property type="entry name" value="SULFUR CARRIER PROTEIN CYSO"/>
    <property type="match status" value="1"/>
</dbReference>
<dbReference type="NCBIfam" id="NF041918">
    <property type="entry name" value="SAMP1"/>
    <property type="match status" value="1"/>
</dbReference>
<sequence length="94" mass="10351">MSVTCDFYGPLREAVDQKTLTRDPPTDGTVGTFLESLAADYPELDDLLFEDGDLQSTANVSVNARHLRLEEGLETPLEAGDRVRLYPPIEGGRL</sequence>
<keyword evidence="2" id="KW-1185">Reference proteome</keyword>
<dbReference type="KEGG" id="naj:B1756_15955"/>
<gene>
    <name evidence="1" type="ORF">B1756_15955</name>
</gene>
<dbReference type="InterPro" id="IPR016155">
    <property type="entry name" value="Mopterin_synth/thiamin_S_b"/>
</dbReference>
<proteinExistence type="predicted"/>
<evidence type="ECO:0000313" key="2">
    <source>
        <dbReference type="Proteomes" id="UP000250088"/>
    </source>
</evidence>
<evidence type="ECO:0000313" key="1">
    <source>
        <dbReference type="EMBL" id="ARS91078.1"/>
    </source>
</evidence>
<organism evidence="1 2">
    <name type="scientific">Natrarchaeobaculum aegyptiacum</name>
    <dbReference type="NCBI Taxonomy" id="745377"/>
    <lineage>
        <taxon>Archaea</taxon>
        <taxon>Methanobacteriati</taxon>
        <taxon>Methanobacteriota</taxon>
        <taxon>Stenosarchaea group</taxon>
        <taxon>Halobacteria</taxon>
        <taxon>Halobacteriales</taxon>
        <taxon>Natrialbaceae</taxon>
        <taxon>Natrarchaeobaculum</taxon>
    </lineage>
</organism>